<keyword evidence="2" id="KW-0067">ATP-binding</keyword>
<dbReference type="GO" id="GO:0005524">
    <property type="term" value="F:ATP binding"/>
    <property type="evidence" value="ECO:0007669"/>
    <property type="project" value="UniProtKB-KW"/>
</dbReference>
<dbReference type="Gene3D" id="3.40.50.300">
    <property type="entry name" value="P-loop containing nucleotide triphosphate hydrolases"/>
    <property type="match status" value="1"/>
</dbReference>
<dbReference type="InterPro" id="IPR025662">
    <property type="entry name" value="Sigma_54_int_dom_ATP-bd_1"/>
</dbReference>
<dbReference type="GO" id="GO:0006355">
    <property type="term" value="P:regulation of DNA-templated transcription"/>
    <property type="evidence" value="ECO:0007669"/>
    <property type="project" value="InterPro"/>
</dbReference>
<dbReference type="AlphaFoldDB" id="A0A447ITJ5"/>
<evidence type="ECO:0000313" key="9">
    <source>
        <dbReference type="Proteomes" id="UP000270743"/>
    </source>
</evidence>
<dbReference type="InterPro" id="IPR029016">
    <property type="entry name" value="GAF-like_dom_sf"/>
</dbReference>
<dbReference type="PANTHER" id="PTHR32071">
    <property type="entry name" value="TRANSCRIPTIONAL REGULATORY PROTEIN"/>
    <property type="match status" value="1"/>
</dbReference>
<dbReference type="PRINTS" id="PR01590">
    <property type="entry name" value="HTHFIS"/>
</dbReference>
<sequence>MPNSVSKQDWENFRAMGRVPKAARAEIIASWQRSSRLARDGLKQAPVLTEPDVQQARLRSSRFMRAAQPTVQKAGYLLNRSGNMILLCDPEGLVIDQVGDPYTLDMGRENHLHTGGRWREEDIGTNAIGMALLTGMPVQVFRAEHFSEEIQRWSCSATPVCDPVTERILGVVDVSWPADALRSDASALSAILAVQAETMLRQMLMVEREKLAETADRRRLRRGNAPMAMLDRYGLNVLSTDNFLRAFDDDGALDRLRAALPDLMDQPDEQMVPVLQGLLPGMDLEVMRDGGGGIGLLLSKRQSRPAMVPSRLDLETIGQVGEVMARISSQAARLAGSHLPILIEGETGAGKSTLAEAIHQAGSDPNLPFVRLDCAMLTAEGLRRDLAEGLVDQLSSAGGTLCLESPAACPLDAQKLLLGLVEQAAGAGMRIIATSTRSLGDEAGAGRFRSDLYYRLAVARIALVPLRDRRDEIVPHLRAITRQKAGVGRSLNFTPAALAAITGHDWPGNLREMSNLVDLLLAVTPNGLIDHRSLPPEFSRAPAREGDTLRDGERAQILEAIERAQGNMTEVARRLGIARSTLYLKLDAYRIARPRRG</sequence>
<keyword evidence="9" id="KW-1185">Reference proteome</keyword>
<dbReference type="SUPFAM" id="SSF46689">
    <property type="entry name" value="Homeodomain-like"/>
    <property type="match status" value="1"/>
</dbReference>
<keyword evidence="4" id="KW-0805">Transcription regulation</keyword>
<dbReference type="Pfam" id="PF01590">
    <property type="entry name" value="GAF"/>
    <property type="match status" value="1"/>
</dbReference>
<keyword evidence="6" id="KW-0804">Transcription</keyword>
<dbReference type="OrthoDB" id="9805953at2"/>
<evidence type="ECO:0000256" key="6">
    <source>
        <dbReference type="ARBA" id="ARBA00023163"/>
    </source>
</evidence>
<accession>A0A447ITJ5</accession>
<dbReference type="InterPro" id="IPR003593">
    <property type="entry name" value="AAA+_ATPase"/>
</dbReference>
<evidence type="ECO:0000313" key="8">
    <source>
        <dbReference type="EMBL" id="VDS10847.1"/>
    </source>
</evidence>
<dbReference type="InterPro" id="IPR058031">
    <property type="entry name" value="AAA_lid_NorR"/>
</dbReference>
<dbReference type="Gene3D" id="1.10.10.60">
    <property type="entry name" value="Homeodomain-like"/>
    <property type="match status" value="1"/>
</dbReference>
<dbReference type="RefSeq" id="WP_126156374.1">
    <property type="nucleotide sequence ID" value="NZ_UZWE01000098.1"/>
</dbReference>
<dbReference type="GO" id="GO:0043565">
    <property type="term" value="F:sequence-specific DNA binding"/>
    <property type="evidence" value="ECO:0007669"/>
    <property type="project" value="InterPro"/>
</dbReference>
<dbReference type="CDD" id="cd00009">
    <property type="entry name" value="AAA"/>
    <property type="match status" value="1"/>
</dbReference>
<dbReference type="InterPro" id="IPR003018">
    <property type="entry name" value="GAF"/>
</dbReference>
<protein>
    <submittedName>
        <fullName evidence="8">Acetoin dehydrogenase operon transcriptional activator AcoR</fullName>
    </submittedName>
</protein>
<evidence type="ECO:0000256" key="4">
    <source>
        <dbReference type="ARBA" id="ARBA00023015"/>
    </source>
</evidence>
<evidence type="ECO:0000256" key="2">
    <source>
        <dbReference type="ARBA" id="ARBA00022840"/>
    </source>
</evidence>
<dbReference type="EMBL" id="UZWE01000098">
    <property type="protein sequence ID" value="VDS10847.1"/>
    <property type="molecule type" value="Genomic_DNA"/>
</dbReference>
<proteinExistence type="predicted"/>
<dbReference type="InterPro" id="IPR027417">
    <property type="entry name" value="P-loop_NTPase"/>
</dbReference>
<feature type="domain" description="Sigma-54 factor interaction" evidence="7">
    <location>
        <begin position="317"/>
        <end position="522"/>
    </location>
</feature>
<evidence type="ECO:0000256" key="1">
    <source>
        <dbReference type="ARBA" id="ARBA00022741"/>
    </source>
</evidence>
<evidence type="ECO:0000256" key="3">
    <source>
        <dbReference type="ARBA" id="ARBA00023012"/>
    </source>
</evidence>
<dbReference type="InterPro" id="IPR009057">
    <property type="entry name" value="Homeodomain-like_sf"/>
</dbReference>
<dbReference type="PROSITE" id="PS00675">
    <property type="entry name" value="SIGMA54_INTERACT_1"/>
    <property type="match status" value="1"/>
</dbReference>
<dbReference type="SMART" id="SM00382">
    <property type="entry name" value="AAA"/>
    <property type="match status" value="1"/>
</dbReference>
<keyword evidence="1" id="KW-0547">Nucleotide-binding</keyword>
<evidence type="ECO:0000259" key="7">
    <source>
        <dbReference type="PROSITE" id="PS50045"/>
    </source>
</evidence>
<dbReference type="InterPro" id="IPR002078">
    <property type="entry name" value="Sigma_54_int"/>
</dbReference>
<dbReference type="GO" id="GO:0000160">
    <property type="term" value="P:phosphorelay signal transduction system"/>
    <property type="evidence" value="ECO:0007669"/>
    <property type="project" value="UniProtKB-KW"/>
</dbReference>
<gene>
    <name evidence="8" type="primary">acoR_3</name>
    <name evidence="8" type="ORF">PARHAE_04066</name>
</gene>
<dbReference type="Pfam" id="PF00158">
    <property type="entry name" value="Sigma54_activat"/>
    <property type="match status" value="1"/>
</dbReference>
<dbReference type="Pfam" id="PF25601">
    <property type="entry name" value="AAA_lid_14"/>
    <property type="match status" value="1"/>
</dbReference>
<dbReference type="Gene3D" id="3.30.450.40">
    <property type="match status" value="1"/>
</dbReference>
<keyword evidence="5" id="KW-0238">DNA-binding</keyword>
<keyword evidence="3" id="KW-0902">Two-component regulatory system</keyword>
<dbReference type="InterPro" id="IPR002197">
    <property type="entry name" value="HTH_Fis"/>
</dbReference>
<evidence type="ECO:0000256" key="5">
    <source>
        <dbReference type="ARBA" id="ARBA00023125"/>
    </source>
</evidence>
<dbReference type="Pfam" id="PF02954">
    <property type="entry name" value="HTH_8"/>
    <property type="match status" value="1"/>
</dbReference>
<dbReference type="Proteomes" id="UP000270743">
    <property type="component" value="Unassembled WGS sequence"/>
</dbReference>
<name>A0A447ITJ5_9RHOB</name>
<dbReference type="SUPFAM" id="SSF52540">
    <property type="entry name" value="P-loop containing nucleoside triphosphate hydrolases"/>
    <property type="match status" value="1"/>
</dbReference>
<dbReference type="PROSITE" id="PS50045">
    <property type="entry name" value="SIGMA54_INTERACT_4"/>
    <property type="match status" value="1"/>
</dbReference>
<reference evidence="8 9" key="1">
    <citation type="submission" date="2018-12" db="EMBL/GenBank/DDBJ databases">
        <authorList>
            <person name="Criscuolo A."/>
        </authorList>
    </citation>
    <scope>NUCLEOTIDE SEQUENCE [LARGE SCALE GENOMIC DNA]</scope>
    <source>
        <strain evidence="8">ACIP1116241</strain>
    </source>
</reference>
<dbReference type="Gene3D" id="1.10.8.60">
    <property type="match status" value="1"/>
</dbReference>
<organism evidence="8 9">
    <name type="scientific">Paracoccus haematequi</name>
    <dbReference type="NCBI Taxonomy" id="2491866"/>
    <lineage>
        <taxon>Bacteria</taxon>
        <taxon>Pseudomonadati</taxon>
        <taxon>Pseudomonadota</taxon>
        <taxon>Alphaproteobacteria</taxon>
        <taxon>Rhodobacterales</taxon>
        <taxon>Paracoccaceae</taxon>
        <taxon>Paracoccus</taxon>
    </lineage>
</organism>